<evidence type="ECO:0000256" key="1">
    <source>
        <dbReference type="ARBA" id="ARBA00010838"/>
    </source>
</evidence>
<evidence type="ECO:0000256" key="3">
    <source>
        <dbReference type="ARBA" id="ARBA00023295"/>
    </source>
</evidence>
<dbReference type="AlphaFoldDB" id="A0A099I2T3"/>
<keyword evidence="2" id="KW-0378">Hydrolase</keyword>
<dbReference type="Proteomes" id="UP000030008">
    <property type="component" value="Unassembled WGS sequence"/>
</dbReference>
<dbReference type="Gene3D" id="3.20.20.80">
    <property type="entry name" value="Glycosidases"/>
    <property type="match status" value="1"/>
</dbReference>
<sequence length="488" mass="57156">METMRKAFPKNFLWGAATASNQIEGAYLEGGKGLSTNDFVRYIEPTNRAKGDTTFTITYQQLLEEMEDESRFNFPKRRGNDFYHRYKEDIKLMAEMGFRVFRLSIAWERIYPTGFEDTPNEEGLAFYDRVFDECHKYHIEPLVTLSHYDFPLEVSRRLNGYESRETVDLFEKYARTVFERYHEKVKYWLTFNEINMVLHSPFACCGAMMDHSELSEMQLKYQCSFHQLLASARCVLAAHEIDETLQVGNMQSKQVYYPKTCSPQDNLQQLFDTGMDLLFPDVQCKGEYPYYMKRFFEQNNVVLPMQEGDEEVLKKGTVDFMSFSYYSSIVSGYNGDSLKLHTSNLMGAEKNKYVEYSAWDWAIDPIGMRIALNHMYDRYHLPIFISKCGFGAYDQVEADGMVHDDYRIDFLQKQLTQVKEAIRDGVEVFGFTAWCPIDLVSQTTSEFSKRYGFVYVDLDDYGNGTYERTPKKSFYWYKKVIASNGEEL</sequence>
<organism evidence="5 6">
    <name type="scientific">Clostridium innocuum</name>
    <dbReference type="NCBI Taxonomy" id="1522"/>
    <lineage>
        <taxon>Bacteria</taxon>
        <taxon>Bacillati</taxon>
        <taxon>Bacillota</taxon>
        <taxon>Clostridia</taxon>
        <taxon>Eubacteriales</taxon>
        <taxon>Clostridiaceae</taxon>
        <taxon>Clostridium</taxon>
    </lineage>
</organism>
<dbReference type="InterPro" id="IPR033132">
    <property type="entry name" value="GH_1_N_CS"/>
</dbReference>
<dbReference type="SUPFAM" id="SSF51445">
    <property type="entry name" value="(Trans)glycosidases"/>
    <property type="match status" value="1"/>
</dbReference>
<name>A0A099I2T3_CLOIN</name>
<dbReference type="EMBL" id="JQIF01000093">
    <property type="protein sequence ID" value="KGJ51871.1"/>
    <property type="molecule type" value="Genomic_DNA"/>
</dbReference>
<evidence type="ECO:0000256" key="4">
    <source>
        <dbReference type="RuleBase" id="RU003690"/>
    </source>
</evidence>
<evidence type="ECO:0008006" key="7">
    <source>
        <dbReference type="Google" id="ProtNLM"/>
    </source>
</evidence>
<dbReference type="GO" id="GO:0016052">
    <property type="term" value="P:carbohydrate catabolic process"/>
    <property type="evidence" value="ECO:0007669"/>
    <property type="project" value="TreeGrafter"/>
</dbReference>
<dbReference type="PROSITE" id="PS00653">
    <property type="entry name" value="GLYCOSYL_HYDROL_F1_2"/>
    <property type="match status" value="1"/>
</dbReference>
<dbReference type="PRINTS" id="PR00131">
    <property type="entry name" value="GLHYDRLASE1"/>
</dbReference>
<dbReference type="PANTHER" id="PTHR10353">
    <property type="entry name" value="GLYCOSYL HYDROLASE"/>
    <property type="match status" value="1"/>
</dbReference>
<dbReference type="GO" id="GO:0008422">
    <property type="term" value="F:beta-glucosidase activity"/>
    <property type="evidence" value="ECO:0007669"/>
    <property type="project" value="TreeGrafter"/>
</dbReference>
<comment type="caution">
    <text evidence="5">The sequence shown here is derived from an EMBL/GenBank/DDBJ whole genome shotgun (WGS) entry which is preliminary data.</text>
</comment>
<protein>
    <recommendedName>
        <fullName evidence="7">6-phospho-beta-glucosidase</fullName>
    </recommendedName>
</protein>
<reference evidence="5 6" key="1">
    <citation type="submission" date="2014-08" db="EMBL/GenBank/DDBJ databases">
        <title>Clostridium innocuum, an unnegligible vancomycin-resistant pathogen causing extra-intestinal infections.</title>
        <authorList>
            <person name="Feng Y."/>
            <person name="Chiu C.-H."/>
        </authorList>
    </citation>
    <scope>NUCLEOTIDE SEQUENCE [LARGE SCALE GENOMIC DNA]</scope>
    <source>
        <strain evidence="5 6">AN88</strain>
    </source>
</reference>
<dbReference type="PANTHER" id="PTHR10353:SF122">
    <property type="entry name" value="6-PHOSPHO-BETA-GLUCOSIDASE ASCB-RELATED"/>
    <property type="match status" value="1"/>
</dbReference>
<comment type="similarity">
    <text evidence="1 4">Belongs to the glycosyl hydrolase 1 family.</text>
</comment>
<dbReference type="GO" id="GO:0005829">
    <property type="term" value="C:cytosol"/>
    <property type="evidence" value="ECO:0007669"/>
    <property type="project" value="TreeGrafter"/>
</dbReference>
<evidence type="ECO:0000313" key="5">
    <source>
        <dbReference type="EMBL" id="KGJ51871.1"/>
    </source>
</evidence>
<dbReference type="FunFam" id="3.20.20.80:FF:000004">
    <property type="entry name" value="Beta-glucosidase 6-phospho-beta-glucosidase"/>
    <property type="match status" value="1"/>
</dbReference>
<dbReference type="InterPro" id="IPR001360">
    <property type="entry name" value="Glyco_hydro_1"/>
</dbReference>
<dbReference type="Pfam" id="PF00232">
    <property type="entry name" value="Glyco_hydro_1"/>
    <property type="match status" value="1"/>
</dbReference>
<dbReference type="InterPro" id="IPR017853">
    <property type="entry name" value="GH"/>
</dbReference>
<proteinExistence type="inferred from homology"/>
<keyword evidence="3" id="KW-0326">Glycosidase</keyword>
<accession>A0A099I2T3</accession>
<gene>
    <name evidence="5" type="ORF">CIAN88_17905</name>
</gene>
<evidence type="ECO:0000256" key="2">
    <source>
        <dbReference type="ARBA" id="ARBA00022801"/>
    </source>
</evidence>
<evidence type="ECO:0000313" key="6">
    <source>
        <dbReference type="Proteomes" id="UP000030008"/>
    </source>
</evidence>